<evidence type="ECO:0000256" key="5">
    <source>
        <dbReference type="RuleBase" id="RU368122"/>
    </source>
</evidence>
<dbReference type="InterPro" id="IPR005103">
    <property type="entry name" value="AA9_LPMO"/>
</dbReference>
<comment type="cofactor">
    <cofactor evidence="1">
        <name>Cu(2+)</name>
        <dbReference type="ChEBI" id="CHEBI:29036"/>
    </cofactor>
</comment>
<evidence type="ECO:0000259" key="8">
    <source>
        <dbReference type="Pfam" id="PF03443"/>
    </source>
</evidence>
<dbReference type="PANTHER" id="PTHR33353:SF2">
    <property type="entry name" value="ENDO-BETA-1,4-GLUCANASE D"/>
    <property type="match status" value="1"/>
</dbReference>
<dbReference type="CDD" id="cd21175">
    <property type="entry name" value="LPMO_AA9"/>
    <property type="match status" value="1"/>
</dbReference>
<keyword evidence="3 5" id="KW-0964">Secreted</keyword>
<feature type="chain" id="PRO_5010996955" description="AA9 family lytic polysaccharide monooxygenase" evidence="7">
    <location>
        <begin position="21"/>
        <end position="283"/>
    </location>
</feature>
<reference evidence="9 10" key="1">
    <citation type="submission" date="2016-07" db="EMBL/GenBank/DDBJ databases">
        <title>Pervasive Adenine N6-methylation of Active Genes in Fungi.</title>
        <authorList>
            <consortium name="DOE Joint Genome Institute"/>
            <person name="Mondo S.J."/>
            <person name="Dannebaum R.O."/>
            <person name="Kuo R.C."/>
            <person name="Labutti K."/>
            <person name="Haridas S."/>
            <person name="Kuo A."/>
            <person name="Salamov A."/>
            <person name="Ahrendt S.R."/>
            <person name="Lipzen A."/>
            <person name="Sullivan W."/>
            <person name="Andreopoulos W.B."/>
            <person name="Clum A."/>
            <person name="Lindquist E."/>
            <person name="Daum C."/>
            <person name="Ramamoorthy G.K."/>
            <person name="Gryganskyi A."/>
            <person name="Culley D."/>
            <person name="Magnuson J.K."/>
            <person name="James T.Y."/>
            <person name="O'Malley M.A."/>
            <person name="Stajich J.E."/>
            <person name="Spatafora J.W."/>
            <person name="Visel A."/>
            <person name="Grigoriev I.V."/>
        </authorList>
    </citation>
    <scope>NUCLEOTIDE SEQUENCE [LARGE SCALE GENOMIC DNA]</scope>
    <source>
        <strain evidence="9 10">CBS 115471</strain>
    </source>
</reference>
<evidence type="ECO:0000256" key="6">
    <source>
        <dbReference type="SAM" id="MobiDB-lite"/>
    </source>
</evidence>
<comment type="subcellular location">
    <subcellularLocation>
        <location evidence="2 5">Secreted</location>
    </subcellularLocation>
</comment>
<accession>A0A1Y1YLP8</accession>
<dbReference type="GO" id="GO:0030245">
    <property type="term" value="P:cellulose catabolic process"/>
    <property type="evidence" value="ECO:0007669"/>
    <property type="project" value="UniProtKB-UniRule"/>
</dbReference>
<dbReference type="AlphaFoldDB" id="A0A1Y1YLP8"/>
<evidence type="ECO:0000256" key="2">
    <source>
        <dbReference type="ARBA" id="ARBA00004613"/>
    </source>
</evidence>
<gene>
    <name evidence="9" type="ORF">BCR34DRAFT_593030</name>
</gene>
<organism evidence="9 10">
    <name type="scientific">Clohesyomyces aquaticus</name>
    <dbReference type="NCBI Taxonomy" id="1231657"/>
    <lineage>
        <taxon>Eukaryota</taxon>
        <taxon>Fungi</taxon>
        <taxon>Dikarya</taxon>
        <taxon>Ascomycota</taxon>
        <taxon>Pezizomycotina</taxon>
        <taxon>Dothideomycetes</taxon>
        <taxon>Pleosporomycetidae</taxon>
        <taxon>Pleosporales</taxon>
        <taxon>Lindgomycetaceae</taxon>
        <taxon>Clohesyomyces</taxon>
    </lineage>
</organism>
<keyword evidence="4 5" id="KW-1015">Disulfide bond</keyword>
<evidence type="ECO:0000256" key="3">
    <source>
        <dbReference type="ARBA" id="ARBA00022525"/>
    </source>
</evidence>
<evidence type="ECO:0000256" key="4">
    <source>
        <dbReference type="ARBA" id="ARBA00023157"/>
    </source>
</evidence>
<dbReference type="GO" id="GO:0030248">
    <property type="term" value="F:cellulose binding"/>
    <property type="evidence" value="ECO:0007669"/>
    <property type="project" value="UniProtKB-UniRule"/>
</dbReference>
<dbReference type="Gene3D" id="2.70.50.70">
    <property type="match status" value="1"/>
</dbReference>
<comment type="caution">
    <text evidence="9">The sequence shown here is derived from an EMBL/GenBank/DDBJ whole genome shotgun (WGS) entry which is preliminary data.</text>
</comment>
<dbReference type="OrthoDB" id="3496539at2759"/>
<keyword evidence="5" id="KW-0119">Carbohydrate metabolism</keyword>
<dbReference type="Proteomes" id="UP000193144">
    <property type="component" value="Unassembled WGS sequence"/>
</dbReference>
<keyword evidence="7" id="KW-0732">Signal</keyword>
<dbReference type="EMBL" id="MCFA01000206">
    <property type="protein sequence ID" value="ORX98941.1"/>
    <property type="molecule type" value="Genomic_DNA"/>
</dbReference>
<dbReference type="Pfam" id="PF03443">
    <property type="entry name" value="AA9"/>
    <property type="match status" value="1"/>
</dbReference>
<evidence type="ECO:0000256" key="1">
    <source>
        <dbReference type="ARBA" id="ARBA00001973"/>
    </source>
</evidence>
<dbReference type="STRING" id="1231657.A0A1Y1YLP8"/>
<keyword evidence="5" id="KW-0624">Polysaccharide degradation</keyword>
<evidence type="ECO:0000313" key="9">
    <source>
        <dbReference type="EMBL" id="ORX98941.1"/>
    </source>
</evidence>
<name>A0A1Y1YLP8_9PLEO</name>
<comment type="catalytic activity">
    <reaction evidence="5">
        <text>[(1-&gt;4)-beta-D-glucosyl]n+m + reduced acceptor + O2 = 4-dehydro-beta-D-glucosyl-[(1-&gt;4)-beta-D-glucosyl]n-1 + [(1-&gt;4)-beta-D-glucosyl]m + acceptor + H2O.</text>
        <dbReference type="EC" id="1.14.99.56"/>
    </reaction>
</comment>
<keyword evidence="9" id="KW-0378">Hydrolase</keyword>
<dbReference type="EC" id="1.14.99.56" evidence="5"/>
<feature type="domain" description="Auxiliary Activity family 9 catalytic" evidence="8">
    <location>
        <begin position="21"/>
        <end position="227"/>
    </location>
</feature>
<comment type="domain">
    <text evidence="5">Has a modular structure: an endo-beta-1,4-glucanase catalytic module at the N-terminus, a linker rich in serines and threonines, and a C-terminal carbohydrate-binding module (CBM).</text>
</comment>
<keyword evidence="10" id="KW-1185">Reference proteome</keyword>
<proteinExistence type="predicted"/>
<comment type="function">
    <text evidence="5">Lytic polysaccharide monooxygenase (LMPO) that depolymerizes crystalline and amorphous polysaccharides via the oxidation of scissile alpha- or beta-(1-4)-glycosidic bonds, yielding C1 and/or C4 oxidation products. Catalysis by LPMOs requires the reduction of the active-site copper from Cu(II) to Cu(I) by a reducing agent and H(2)O(2) or O(2) as a cosubstrate.</text>
</comment>
<evidence type="ECO:0000256" key="7">
    <source>
        <dbReference type="SAM" id="SignalP"/>
    </source>
</evidence>
<feature type="region of interest" description="Disordered" evidence="6">
    <location>
        <begin position="257"/>
        <end position="283"/>
    </location>
</feature>
<dbReference type="GO" id="GO:0005576">
    <property type="term" value="C:extracellular region"/>
    <property type="evidence" value="ECO:0007669"/>
    <property type="project" value="UniProtKB-SubCell"/>
</dbReference>
<evidence type="ECO:0000313" key="10">
    <source>
        <dbReference type="Proteomes" id="UP000193144"/>
    </source>
</evidence>
<feature type="signal peptide" evidence="7">
    <location>
        <begin position="1"/>
        <end position="20"/>
    </location>
</feature>
<dbReference type="InterPro" id="IPR049892">
    <property type="entry name" value="AA9"/>
</dbReference>
<dbReference type="PANTHER" id="PTHR33353">
    <property type="entry name" value="PUTATIVE (AFU_ORTHOLOGUE AFUA_1G12560)-RELATED"/>
    <property type="match status" value="1"/>
</dbReference>
<protein>
    <recommendedName>
        <fullName evidence="5">AA9 family lytic polysaccharide monooxygenase</fullName>
        <ecNumber evidence="5">1.14.99.56</ecNumber>
    </recommendedName>
    <alternativeName>
        <fullName evidence="5">Endo-beta-1,4-glucanase</fullName>
    </alternativeName>
    <alternativeName>
        <fullName evidence="5">Glycosyl hydrolase 61 family protein</fullName>
    </alternativeName>
</protein>
<keyword evidence="5" id="KW-0136">Cellulose degradation</keyword>
<sequence length="283" mass="30209">MKLDLTTLSLLAGAIPAVSAHYVFSKLIVDGKATQDFEYIRRNSNGYMPTLAENITTNDFRCNTGSMDAAPSTKIMKVAPGQKIGFQLAYGATMKHPGPLQIYMSKADGDIKSYDGSGDWFKVYQMSLCQDTSDGIKDTDWCTWDQNTVTFTLAENTPPGQYLIRPEHIGLHRGFSGNSEFYFTCAQVEVTGSGTGTPGPTVKFPGVYSPDDANVHFNIYYPTPTTYELPGPAVWSGNGSTPATSVPVVSSKAPAATSAAPISAVEEASTVTPVPASSSTPSE</sequence>
<dbReference type="GO" id="GO:0008810">
    <property type="term" value="F:cellulase activity"/>
    <property type="evidence" value="ECO:0007669"/>
    <property type="project" value="UniProtKB-UniRule"/>
</dbReference>